<comment type="caution">
    <text evidence="9">The sequence shown here is derived from an EMBL/GenBank/DDBJ whole genome shotgun (WGS) entry which is preliminary data.</text>
</comment>
<dbReference type="InterPro" id="IPR032710">
    <property type="entry name" value="NTF2-like_dom_sf"/>
</dbReference>
<sequence length="353" mass="40099">MATRRLFANLGYKIAPMLRQQRREPILSDNRIEPWNSFRNNSTGSSNLKHFMKKFQDDLERKKQAIEIENLRTVSLLRKNVDAYKNDRCDPDSAEPNLATGQNNPASDQDEGQVEASDIKDCDSDKNGSFLMDKVREMLAIVEENSLDMRPSPTTEMKFATRSDSIISNDKDISQEDSNVVEEHLPSKSLGQVNTPSPTWLFTITETDRANPAFPVEGFLYECSNDLIPKIMGAQLSGDMDLVQEWCTGQALAWYKAVITEYTERGFVSCSRLLSVENLEFLSREVREDALELKIRFTATQITCMKNKMGKVFGGGPREKIRIGYIWTLCRDVQKTGPKAAWRLSAFMVTLPQ</sequence>
<feature type="domain" description="Tim44-like" evidence="8">
    <location>
        <begin position="200"/>
        <end position="349"/>
    </location>
</feature>
<proteinExistence type="inferred from homology"/>
<dbReference type="Gene3D" id="3.10.450.240">
    <property type="match status" value="1"/>
</dbReference>
<gene>
    <name evidence="9" type="ORF">AAG570_006192</name>
</gene>
<keyword evidence="4" id="KW-0809">Transit peptide</keyword>
<evidence type="ECO:0000256" key="2">
    <source>
        <dbReference type="ARBA" id="ARBA00009597"/>
    </source>
</evidence>
<keyword evidence="3" id="KW-0999">Mitochondrion inner membrane</keyword>
<evidence type="ECO:0000313" key="9">
    <source>
        <dbReference type="EMBL" id="KAL1115903.1"/>
    </source>
</evidence>
<reference evidence="9 10" key="1">
    <citation type="submission" date="2024-07" db="EMBL/GenBank/DDBJ databases">
        <title>Chromosome-level genome assembly of the water stick insect Ranatra chinensis (Heteroptera: Nepidae).</title>
        <authorList>
            <person name="Liu X."/>
        </authorList>
    </citation>
    <scope>NUCLEOTIDE SEQUENCE [LARGE SCALE GENOMIC DNA]</scope>
    <source>
        <strain evidence="9">Cailab_2021Rc</strain>
        <tissue evidence="9">Muscle</tissue>
    </source>
</reference>
<keyword evidence="5" id="KW-0496">Mitochondrion</keyword>
<dbReference type="PANTHER" id="PTHR10721:SF1">
    <property type="entry name" value="MITOCHONDRIAL IMPORT INNER MEMBRANE TRANSLOCASE SUBUNIT TIM44"/>
    <property type="match status" value="1"/>
</dbReference>
<evidence type="ECO:0000259" key="8">
    <source>
        <dbReference type="SMART" id="SM00978"/>
    </source>
</evidence>
<protein>
    <recommendedName>
        <fullName evidence="8">Tim44-like domain-containing protein</fullName>
    </recommendedName>
</protein>
<dbReference type="AlphaFoldDB" id="A0ABD0YCC6"/>
<keyword evidence="6" id="KW-0472">Membrane</keyword>
<name>A0ABD0YCC6_9HEMI</name>
<accession>A0ABD0YCC6</accession>
<evidence type="ECO:0000256" key="6">
    <source>
        <dbReference type="ARBA" id="ARBA00023136"/>
    </source>
</evidence>
<evidence type="ECO:0000256" key="7">
    <source>
        <dbReference type="SAM" id="MobiDB-lite"/>
    </source>
</evidence>
<evidence type="ECO:0000256" key="1">
    <source>
        <dbReference type="ARBA" id="ARBA00004273"/>
    </source>
</evidence>
<dbReference type="SMART" id="SM00978">
    <property type="entry name" value="Tim44"/>
    <property type="match status" value="1"/>
</dbReference>
<organism evidence="9 10">
    <name type="scientific">Ranatra chinensis</name>
    <dbReference type="NCBI Taxonomy" id="642074"/>
    <lineage>
        <taxon>Eukaryota</taxon>
        <taxon>Metazoa</taxon>
        <taxon>Ecdysozoa</taxon>
        <taxon>Arthropoda</taxon>
        <taxon>Hexapoda</taxon>
        <taxon>Insecta</taxon>
        <taxon>Pterygota</taxon>
        <taxon>Neoptera</taxon>
        <taxon>Paraneoptera</taxon>
        <taxon>Hemiptera</taxon>
        <taxon>Heteroptera</taxon>
        <taxon>Panheteroptera</taxon>
        <taxon>Nepomorpha</taxon>
        <taxon>Nepidae</taxon>
        <taxon>Ranatrinae</taxon>
        <taxon>Ranatra</taxon>
    </lineage>
</organism>
<dbReference type="Proteomes" id="UP001558652">
    <property type="component" value="Unassembled WGS sequence"/>
</dbReference>
<evidence type="ECO:0000256" key="5">
    <source>
        <dbReference type="ARBA" id="ARBA00023128"/>
    </source>
</evidence>
<keyword evidence="10" id="KW-1185">Reference proteome</keyword>
<feature type="region of interest" description="Disordered" evidence="7">
    <location>
        <begin position="87"/>
        <end position="126"/>
    </location>
</feature>
<comment type="similarity">
    <text evidence="2">Belongs to the Tim44 family.</text>
</comment>
<comment type="subcellular location">
    <subcellularLocation>
        <location evidence="1">Mitochondrion inner membrane</location>
    </subcellularLocation>
</comment>
<evidence type="ECO:0000256" key="3">
    <source>
        <dbReference type="ARBA" id="ARBA00022792"/>
    </source>
</evidence>
<dbReference type="GO" id="GO:0005743">
    <property type="term" value="C:mitochondrial inner membrane"/>
    <property type="evidence" value="ECO:0007669"/>
    <property type="project" value="UniProtKB-SubCell"/>
</dbReference>
<feature type="compositionally biased region" description="Basic and acidic residues" evidence="7">
    <location>
        <begin position="117"/>
        <end position="126"/>
    </location>
</feature>
<dbReference type="InterPro" id="IPR039544">
    <property type="entry name" value="Tim44-like"/>
</dbReference>
<dbReference type="InterPro" id="IPR007379">
    <property type="entry name" value="Tim44-like_dom"/>
</dbReference>
<dbReference type="SUPFAM" id="SSF54427">
    <property type="entry name" value="NTF2-like"/>
    <property type="match status" value="1"/>
</dbReference>
<dbReference type="Pfam" id="PF04280">
    <property type="entry name" value="Tim44"/>
    <property type="match status" value="1"/>
</dbReference>
<dbReference type="PANTHER" id="PTHR10721">
    <property type="entry name" value="MITOCHONDRIAL IMPORT INNER MEMBRANE TRANSLOCASE SUBUNIT TIM44"/>
    <property type="match status" value="1"/>
</dbReference>
<dbReference type="EMBL" id="JBFDAA010000019">
    <property type="protein sequence ID" value="KAL1115903.1"/>
    <property type="molecule type" value="Genomic_DNA"/>
</dbReference>
<evidence type="ECO:0000313" key="10">
    <source>
        <dbReference type="Proteomes" id="UP001558652"/>
    </source>
</evidence>
<evidence type="ECO:0000256" key="4">
    <source>
        <dbReference type="ARBA" id="ARBA00022946"/>
    </source>
</evidence>